<dbReference type="GO" id="GO:0008233">
    <property type="term" value="F:peptidase activity"/>
    <property type="evidence" value="ECO:0007669"/>
    <property type="project" value="UniProtKB-KW"/>
</dbReference>
<evidence type="ECO:0000256" key="9">
    <source>
        <dbReference type="SAM" id="SignalP"/>
    </source>
</evidence>
<dbReference type="AlphaFoldDB" id="A0A4R5CB89"/>
<keyword evidence="6 8" id="KW-0722">Serine protease inhibitor</keyword>
<dbReference type="EMBL" id="SMKU01000011">
    <property type="protein sequence ID" value="TDD95463.1"/>
    <property type="molecule type" value="Genomic_DNA"/>
</dbReference>
<dbReference type="RefSeq" id="WP_131889555.1">
    <property type="nucleotide sequence ID" value="NZ_SMKU01000011.1"/>
</dbReference>
<dbReference type="GO" id="GO:0005576">
    <property type="term" value="C:extracellular region"/>
    <property type="evidence" value="ECO:0007669"/>
    <property type="project" value="UniProtKB-SubCell"/>
</dbReference>
<comment type="caution">
    <text evidence="11">The sequence shown here is derived from an EMBL/GenBank/DDBJ whole genome shotgun (WGS) entry which is preliminary data.</text>
</comment>
<dbReference type="InterPro" id="IPR000691">
    <property type="entry name" value="Prot_inh_I16_SSI"/>
</dbReference>
<keyword evidence="4" id="KW-0964">Secreted</keyword>
<dbReference type="Pfam" id="PF00720">
    <property type="entry name" value="SSI"/>
    <property type="match status" value="1"/>
</dbReference>
<evidence type="ECO:0000259" key="10">
    <source>
        <dbReference type="Pfam" id="PF00720"/>
    </source>
</evidence>
<dbReference type="Gene3D" id="3.30.350.10">
    <property type="entry name" value="Subtilisin inhibitor-like"/>
    <property type="match status" value="1"/>
</dbReference>
<comment type="similarity">
    <text evidence="2 8">Belongs to the protease inhibitor I16 (SSI) family.</text>
</comment>
<evidence type="ECO:0000256" key="4">
    <source>
        <dbReference type="ARBA" id="ARBA00022525"/>
    </source>
</evidence>
<feature type="domain" description="Subtilisin inhibitor" evidence="10">
    <location>
        <begin position="49"/>
        <end position="120"/>
    </location>
</feature>
<dbReference type="OrthoDB" id="4567948at2"/>
<proteinExistence type="inferred from homology"/>
<evidence type="ECO:0000313" key="11">
    <source>
        <dbReference type="EMBL" id="TDD95463.1"/>
    </source>
</evidence>
<dbReference type="SUPFAM" id="SSF55399">
    <property type="entry name" value="Subtilisin inhibitor"/>
    <property type="match status" value="1"/>
</dbReference>
<evidence type="ECO:0000256" key="8">
    <source>
        <dbReference type="RuleBase" id="RU003471"/>
    </source>
</evidence>
<keyword evidence="11" id="KW-0645">Protease</keyword>
<feature type="chain" id="PRO_5020924499" evidence="9">
    <location>
        <begin position="25"/>
        <end position="134"/>
    </location>
</feature>
<name>A0A4R5CB89_9ACTN</name>
<comment type="subcellular location">
    <subcellularLocation>
        <location evidence="1">Secreted</location>
    </subcellularLocation>
</comment>
<dbReference type="InterPro" id="IPR023549">
    <property type="entry name" value="Subtilisin_inhibitor"/>
</dbReference>
<keyword evidence="9" id="KW-0732">Signal</keyword>
<protein>
    <submittedName>
        <fullName evidence="11">Serine protease</fullName>
    </submittedName>
</protein>
<evidence type="ECO:0000256" key="5">
    <source>
        <dbReference type="ARBA" id="ARBA00022690"/>
    </source>
</evidence>
<evidence type="ECO:0000313" key="12">
    <source>
        <dbReference type="Proteomes" id="UP000294513"/>
    </source>
</evidence>
<evidence type="ECO:0000256" key="7">
    <source>
        <dbReference type="ARBA" id="ARBA00023157"/>
    </source>
</evidence>
<dbReference type="InterPro" id="IPR036819">
    <property type="entry name" value="Subtilisin_inhibitor-like_sf"/>
</dbReference>
<organism evidence="11 12">
    <name type="scientific">Actinomadura rubrisoli</name>
    <dbReference type="NCBI Taxonomy" id="2530368"/>
    <lineage>
        <taxon>Bacteria</taxon>
        <taxon>Bacillati</taxon>
        <taxon>Actinomycetota</taxon>
        <taxon>Actinomycetes</taxon>
        <taxon>Streptosporangiales</taxon>
        <taxon>Thermomonosporaceae</taxon>
        <taxon>Actinomadura</taxon>
    </lineage>
</organism>
<sequence>MPHLIATALVGGALALLPAVPAQAAPGTSLRLTLTYPGNDTSAAPGNGTSGTRTVTLRCGPAGGNHPKAARACTEIDAAGGRLAHAPDDRVCTAIYAPVVAQADGHWRGRAVDFRAEYGNDCAMRSRTGTIFDF</sequence>
<feature type="signal peptide" evidence="9">
    <location>
        <begin position="1"/>
        <end position="24"/>
    </location>
</feature>
<comment type="subunit">
    <text evidence="3">Homodimer.</text>
</comment>
<keyword evidence="12" id="KW-1185">Reference proteome</keyword>
<keyword evidence="7" id="KW-1015">Disulfide bond</keyword>
<dbReference type="GO" id="GO:0004867">
    <property type="term" value="F:serine-type endopeptidase inhibitor activity"/>
    <property type="evidence" value="ECO:0007669"/>
    <property type="project" value="UniProtKB-KW"/>
</dbReference>
<evidence type="ECO:0000256" key="2">
    <source>
        <dbReference type="ARBA" id="ARBA00010472"/>
    </source>
</evidence>
<keyword evidence="11" id="KW-0378">Hydrolase</keyword>
<keyword evidence="5 8" id="KW-0646">Protease inhibitor</keyword>
<evidence type="ECO:0000256" key="1">
    <source>
        <dbReference type="ARBA" id="ARBA00004613"/>
    </source>
</evidence>
<evidence type="ECO:0000256" key="6">
    <source>
        <dbReference type="ARBA" id="ARBA00022900"/>
    </source>
</evidence>
<dbReference type="GO" id="GO:0006508">
    <property type="term" value="P:proteolysis"/>
    <property type="evidence" value="ECO:0007669"/>
    <property type="project" value="UniProtKB-KW"/>
</dbReference>
<reference evidence="11 12" key="1">
    <citation type="submission" date="2019-03" db="EMBL/GenBank/DDBJ databases">
        <title>Draft genome sequences of novel Actinobacteria.</title>
        <authorList>
            <person name="Sahin N."/>
            <person name="Ay H."/>
            <person name="Saygin H."/>
        </authorList>
    </citation>
    <scope>NUCLEOTIDE SEQUENCE [LARGE SCALE GENOMIC DNA]</scope>
    <source>
        <strain evidence="11 12">H3C3</strain>
    </source>
</reference>
<evidence type="ECO:0000256" key="3">
    <source>
        <dbReference type="ARBA" id="ARBA00011738"/>
    </source>
</evidence>
<gene>
    <name evidence="11" type="ORF">E1298_05000</name>
</gene>
<dbReference type="Proteomes" id="UP000294513">
    <property type="component" value="Unassembled WGS sequence"/>
</dbReference>
<accession>A0A4R5CB89</accession>
<dbReference type="PRINTS" id="PR00294">
    <property type="entry name" value="SSBTLNINHBTR"/>
</dbReference>